<organism evidence="1 2">
    <name type="scientific">Sphaeroforma arctica JP610</name>
    <dbReference type="NCBI Taxonomy" id="667725"/>
    <lineage>
        <taxon>Eukaryota</taxon>
        <taxon>Ichthyosporea</taxon>
        <taxon>Ichthyophonida</taxon>
        <taxon>Sphaeroforma</taxon>
    </lineage>
</organism>
<name>A0A0L0F1W4_9EUKA</name>
<feature type="non-terminal residue" evidence="1">
    <location>
        <position position="109"/>
    </location>
</feature>
<dbReference type="GeneID" id="25917385"/>
<evidence type="ECO:0000313" key="1">
    <source>
        <dbReference type="EMBL" id="KNC70589.1"/>
    </source>
</evidence>
<keyword evidence="2" id="KW-1185">Reference proteome</keyword>
<dbReference type="RefSeq" id="XP_014144491.1">
    <property type="nucleotide sequence ID" value="XM_014289016.1"/>
</dbReference>
<gene>
    <name evidence="1" type="ORF">SARC_16881</name>
</gene>
<sequence length="109" mass="12303">MRSGKRIVFAMDRAEVCAMYPVFHDANRLITNTYADTPDVDAMVTFNHNRVRDFVGQALPHTHTPHQYRGGLYKVSWTLTPNFKSVVMSTIEPGKHPHSLYDIAVSANA</sequence>
<accession>A0A0L0F1W4</accession>
<dbReference type="Proteomes" id="UP000054560">
    <property type="component" value="Unassembled WGS sequence"/>
</dbReference>
<dbReference type="EMBL" id="KQ250719">
    <property type="protein sequence ID" value="KNC70589.1"/>
    <property type="molecule type" value="Genomic_DNA"/>
</dbReference>
<protein>
    <submittedName>
        <fullName evidence="1">Uncharacterized protein</fullName>
    </submittedName>
</protein>
<dbReference type="AlphaFoldDB" id="A0A0L0F1W4"/>
<evidence type="ECO:0000313" key="2">
    <source>
        <dbReference type="Proteomes" id="UP000054560"/>
    </source>
</evidence>
<reference evidence="1 2" key="1">
    <citation type="submission" date="2011-02" db="EMBL/GenBank/DDBJ databases">
        <title>The Genome Sequence of Sphaeroforma arctica JP610.</title>
        <authorList>
            <consortium name="The Broad Institute Genome Sequencing Platform"/>
            <person name="Russ C."/>
            <person name="Cuomo C."/>
            <person name="Young S.K."/>
            <person name="Zeng Q."/>
            <person name="Gargeya S."/>
            <person name="Alvarado L."/>
            <person name="Berlin A."/>
            <person name="Chapman S.B."/>
            <person name="Chen Z."/>
            <person name="Freedman E."/>
            <person name="Gellesch M."/>
            <person name="Goldberg J."/>
            <person name="Griggs A."/>
            <person name="Gujja S."/>
            <person name="Heilman E."/>
            <person name="Heiman D."/>
            <person name="Howarth C."/>
            <person name="Mehta T."/>
            <person name="Neiman D."/>
            <person name="Pearson M."/>
            <person name="Roberts A."/>
            <person name="Saif S."/>
            <person name="Shea T."/>
            <person name="Shenoy N."/>
            <person name="Sisk P."/>
            <person name="Stolte C."/>
            <person name="Sykes S."/>
            <person name="White J."/>
            <person name="Yandava C."/>
            <person name="Burger G."/>
            <person name="Gray M.W."/>
            <person name="Holland P.W.H."/>
            <person name="King N."/>
            <person name="Lang F.B.F."/>
            <person name="Roger A.J."/>
            <person name="Ruiz-Trillo I."/>
            <person name="Haas B."/>
            <person name="Nusbaum C."/>
            <person name="Birren B."/>
        </authorList>
    </citation>
    <scope>NUCLEOTIDE SEQUENCE [LARGE SCALE GENOMIC DNA]</scope>
    <source>
        <strain evidence="1 2">JP610</strain>
    </source>
</reference>
<proteinExistence type="predicted"/>